<name>A0A5K7YVV9_9BACT</name>
<dbReference type="KEGG" id="dwd:DSCW_08730"/>
<evidence type="ECO:0000313" key="1">
    <source>
        <dbReference type="EMBL" id="BBO73456.1"/>
    </source>
</evidence>
<organism evidence="1 2">
    <name type="scientific">Desulfosarcina widdelii</name>
    <dbReference type="NCBI Taxonomy" id="947919"/>
    <lineage>
        <taxon>Bacteria</taxon>
        <taxon>Pseudomonadati</taxon>
        <taxon>Thermodesulfobacteriota</taxon>
        <taxon>Desulfobacteria</taxon>
        <taxon>Desulfobacterales</taxon>
        <taxon>Desulfosarcinaceae</taxon>
        <taxon>Desulfosarcina</taxon>
    </lineage>
</organism>
<reference evidence="1 2" key="1">
    <citation type="submission" date="2019-11" db="EMBL/GenBank/DDBJ databases">
        <title>Comparative genomics of hydrocarbon-degrading Desulfosarcina strains.</title>
        <authorList>
            <person name="Watanabe M."/>
            <person name="Kojima H."/>
            <person name="Fukui M."/>
        </authorList>
    </citation>
    <scope>NUCLEOTIDE SEQUENCE [LARGE SCALE GENOMIC DNA]</scope>
    <source>
        <strain evidence="1 2">PP31</strain>
    </source>
</reference>
<gene>
    <name evidence="1" type="ORF">DSCW_08730</name>
</gene>
<keyword evidence="2" id="KW-1185">Reference proteome</keyword>
<sequence length="69" mass="7442">MGKSGPDPAPDDGSYVWTDKNTGVTVTVPNGIDPGWAYNVGEETDWTPDLSKYPSGLAEHLSNELEKYA</sequence>
<dbReference type="Proteomes" id="UP000427769">
    <property type="component" value="Chromosome"/>
</dbReference>
<dbReference type="AlphaFoldDB" id="A0A5K7YVV9"/>
<dbReference type="EMBL" id="AP021875">
    <property type="protein sequence ID" value="BBO73456.1"/>
    <property type="molecule type" value="Genomic_DNA"/>
</dbReference>
<accession>A0A5K7YVV9</accession>
<dbReference type="RefSeq" id="WP_197740623.1">
    <property type="nucleotide sequence ID" value="NZ_AP021875.1"/>
</dbReference>
<proteinExistence type="predicted"/>
<protein>
    <submittedName>
        <fullName evidence="1">Uncharacterized protein</fullName>
    </submittedName>
</protein>
<evidence type="ECO:0000313" key="2">
    <source>
        <dbReference type="Proteomes" id="UP000427769"/>
    </source>
</evidence>